<dbReference type="PANTHER" id="PTHR10039:SF5">
    <property type="entry name" value="NACHT DOMAIN-CONTAINING PROTEIN"/>
    <property type="match status" value="1"/>
</dbReference>
<evidence type="ECO:0000313" key="6">
    <source>
        <dbReference type="EMBL" id="TPX14534.1"/>
    </source>
</evidence>
<proteinExistence type="predicted"/>
<dbReference type="Proteomes" id="UP000319257">
    <property type="component" value="Unassembled WGS sequence"/>
</dbReference>
<evidence type="ECO:0000259" key="5">
    <source>
        <dbReference type="Pfam" id="PF25053"/>
    </source>
</evidence>
<dbReference type="STRING" id="1093900.A0A507B7B7"/>
<sequence>MAEAIAALSLAANILQVLGAGAKFAQTSWTLATAASYDFSNINELRHITVYLKPLLQHFQASQATTSDALSLTESDKQLRTLSTECSQLVHKLLRTLDETGVNDERNKLDSVVTAFKLRWKRTQIGDLTARIDQLRDQLSLALLMSMREQASRALEHQEAILQTLKQDSKYKERERRDQGPARGSQSAVEAPGAVMLNYLHGLLDSGHESERSEFDNIEDLILRKIYQRDGAGQSSNMGSDLPTLQMSPFRREEGHIAFIAALAYEEMNHRQSNIDEAHEATFKWVFEDRTGEHLQYPLVRWLESDDPLYWITGKAGSGKSTLMKFIGQRCEIGQGRDHLVRWAGTGTELLIASFYLWSAGAAVEASQKGLLQSLLHQLIQLHPELITEIMPSKWEAWCLFGSEIPQFRENELRDMLTTSIGRLVSHYGVKACFFIDGLDEFQGNHEDIIAICKSLLGLRNVKLCVSSRPLNHFEDAFGQKASLRLQDLTYEDILKYITARFAEDEGFNRLRQREPQYAQSFVKHIADKSSGVFLWVKLVVSSLLTGLQNDDRLLDLQRRLESLPRELEDLFQAIINSLDPFYFQHASQYFKILQTHSGPPNALLFYFADVEDTGTLLDYPIRPASEDERQGWIATLRRRLNSRCKGLLEVTRSNDVQYLHRSVKDYLLASDVGRRVDIAAAEFDCNRQLCAAYLALLKRDDFEDDDNASRHCAHAGKCLIYAARVSGDKRFIIDALDCLETTVQRLNDSIPGMRYFYYMQPSDLFPTHRELYLPSNHDPSFLTVTVRFGVVHYVDIRASRMSLAGEIEISSPRDKSKRSRLERIFRILSGQDKIPADRTLPFDRRLAWSLLLDACCCYPPNKEMFRCLLGRGADYNMVCDTQGTTVWEMVVRSILNYVISPGMCIQRRAWDSWVPILKLFHEHGAQMAEGVAEGVIRDVLLARISGFEKQPRLDRHALEGRECTLFMALECATRGREEQALELLKDMFI</sequence>
<dbReference type="InParanoid" id="A0A507B7B7"/>
<evidence type="ECO:0000256" key="3">
    <source>
        <dbReference type="SAM" id="SignalP"/>
    </source>
</evidence>
<evidence type="ECO:0000256" key="2">
    <source>
        <dbReference type="SAM" id="MobiDB-lite"/>
    </source>
</evidence>
<dbReference type="PANTHER" id="PTHR10039">
    <property type="entry name" value="AMELOGENIN"/>
    <property type="match status" value="1"/>
</dbReference>
<organism evidence="6 7">
    <name type="scientific">Thyridium curvatum</name>
    <dbReference type="NCBI Taxonomy" id="1093900"/>
    <lineage>
        <taxon>Eukaryota</taxon>
        <taxon>Fungi</taxon>
        <taxon>Dikarya</taxon>
        <taxon>Ascomycota</taxon>
        <taxon>Pezizomycotina</taxon>
        <taxon>Sordariomycetes</taxon>
        <taxon>Sordariomycetidae</taxon>
        <taxon>Thyridiales</taxon>
        <taxon>Thyridiaceae</taxon>
        <taxon>Thyridium</taxon>
    </lineage>
</organism>
<keyword evidence="3" id="KW-0732">Signal</keyword>
<dbReference type="InterPro" id="IPR056884">
    <property type="entry name" value="NPHP3-like_N"/>
</dbReference>
<dbReference type="OrthoDB" id="443402at2759"/>
<feature type="signal peptide" evidence="3">
    <location>
        <begin position="1"/>
        <end position="19"/>
    </location>
</feature>
<dbReference type="InterPro" id="IPR056693">
    <property type="entry name" value="DUF7791"/>
</dbReference>
<feature type="chain" id="PRO_5021335610" evidence="3">
    <location>
        <begin position="20"/>
        <end position="990"/>
    </location>
</feature>
<dbReference type="AlphaFoldDB" id="A0A507B7B7"/>
<dbReference type="GeneID" id="41972673"/>
<dbReference type="RefSeq" id="XP_030996245.1">
    <property type="nucleotide sequence ID" value="XM_031139724.1"/>
</dbReference>
<accession>A0A507B7B7</accession>
<keyword evidence="1" id="KW-0677">Repeat</keyword>
<dbReference type="EMBL" id="SKBQ01000027">
    <property type="protein sequence ID" value="TPX14534.1"/>
    <property type="molecule type" value="Genomic_DNA"/>
</dbReference>
<feature type="region of interest" description="Disordered" evidence="2">
    <location>
        <begin position="166"/>
        <end position="189"/>
    </location>
</feature>
<evidence type="ECO:0000313" key="7">
    <source>
        <dbReference type="Proteomes" id="UP000319257"/>
    </source>
</evidence>
<comment type="caution">
    <text evidence="6">The sequence shown here is derived from an EMBL/GenBank/DDBJ whole genome shotgun (WGS) entry which is preliminary data.</text>
</comment>
<dbReference type="Pfam" id="PF24883">
    <property type="entry name" value="NPHP3_N"/>
    <property type="match status" value="1"/>
</dbReference>
<feature type="domain" description="Nephrocystin 3-like N-terminal" evidence="4">
    <location>
        <begin position="300"/>
        <end position="469"/>
    </location>
</feature>
<name>A0A507B7B7_9PEZI</name>
<evidence type="ECO:0000256" key="1">
    <source>
        <dbReference type="ARBA" id="ARBA00022737"/>
    </source>
</evidence>
<feature type="compositionally biased region" description="Basic and acidic residues" evidence="2">
    <location>
        <begin position="167"/>
        <end position="180"/>
    </location>
</feature>
<feature type="domain" description="DUF7791" evidence="5">
    <location>
        <begin position="578"/>
        <end position="700"/>
    </location>
</feature>
<dbReference type="Pfam" id="PF25053">
    <property type="entry name" value="DUF7791"/>
    <property type="match status" value="1"/>
</dbReference>
<dbReference type="Gene3D" id="3.40.50.300">
    <property type="entry name" value="P-loop containing nucleotide triphosphate hydrolases"/>
    <property type="match status" value="1"/>
</dbReference>
<evidence type="ECO:0000259" key="4">
    <source>
        <dbReference type="Pfam" id="PF24883"/>
    </source>
</evidence>
<dbReference type="SUPFAM" id="SSF52540">
    <property type="entry name" value="P-loop containing nucleoside triphosphate hydrolases"/>
    <property type="match status" value="1"/>
</dbReference>
<protein>
    <submittedName>
        <fullName evidence="6">Uncharacterized protein</fullName>
    </submittedName>
</protein>
<keyword evidence="7" id="KW-1185">Reference proteome</keyword>
<dbReference type="InterPro" id="IPR027417">
    <property type="entry name" value="P-loop_NTPase"/>
</dbReference>
<reference evidence="6 7" key="1">
    <citation type="submission" date="2019-06" db="EMBL/GenBank/DDBJ databases">
        <title>Draft genome sequence of the filamentous fungus Phialemoniopsis curvata isolated from diesel fuel.</title>
        <authorList>
            <person name="Varaljay V.A."/>
            <person name="Lyon W.J."/>
            <person name="Crouch A.L."/>
            <person name="Drake C.E."/>
            <person name="Hollomon J.M."/>
            <person name="Nadeau L.J."/>
            <person name="Nunn H.S."/>
            <person name="Stevenson B.S."/>
            <person name="Bojanowski C.L."/>
            <person name="Crookes-Goodson W.J."/>
        </authorList>
    </citation>
    <scope>NUCLEOTIDE SEQUENCE [LARGE SCALE GENOMIC DNA]</scope>
    <source>
        <strain evidence="6 7">D216</strain>
    </source>
</reference>
<gene>
    <name evidence="6" type="ORF">E0L32_005226</name>
</gene>